<accession>A0A1G5MGA6</accession>
<dbReference type="InterPro" id="IPR058040">
    <property type="entry name" value="BW3TFN"/>
</dbReference>
<gene>
    <name evidence="1" type="ORF">SAMN03080610_00611</name>
</gene>
<dbReference type="Pfam" id="PF25691">
    <property type="entry name" value="BW3TFN"/>
    <property type="match status" value="1"/>
</dbReference>
<dbReference type="Proteomes" id="UP000199347">
    <property type="component" value="Unassembled WGS sequence"/>
</dbReference>
<keyword evidence="2" id="KW-1185">Reference proteome</keyword>
<proteinExistence type="predicted"/>
<dbReference type="RefSeq" id="WP_139163670.1">
    <property type="nucleotide sequence ID" value="NZ_FMVW01000001.1"/>
</dbReference>
<dbReference type="STRING" id="1120955.SAMN03080610_00611"/>
<dbReference type="EMBL" id="FMVW01000001">
    <property type="protein sequence ID" value="SCZ23834.1"/>
    <property type="molecule type" value="Genomic_DNA"/>
</dbReference>
<evidence type="ECO:0000313" key="1">
    <source>
        <dbReference type="EMBL" id="SCZ23834.1"/>
    </source>
</evidence>
<organism evidence="1 2">
    <name type="scientific">Afifella marina DSM 2698</name>
    <dbReference type="NCBI Taxonomy" id="1120955"/>
    <lineage>
        <taxon>Bacteria</taxon>
        <taxon>Pseudomonadati</taxon>
        <taxon>Pseudomonadota</taxon>
        <taxon>Alphaproteobacteria</taxon>
        <taxon>Hyphomicrobiales</taxon>
        <taxon>Afifellaceae</taxon>
        <taxon>Afifella</taxon>
    </lineage>
</organism>
<evidence type="ECO:0000313" key="2">
    <source>
        <dbReference type="Proteomes" id="UP000199347"/>
    </source>
</evidence>
<dbReference type="InterPro" id="IPR023346">
    <property type="entry name" value="Lysozyme-like_dom_sf"/>
</dbReference>
<dbReference type="Gene3D" id="1.10.530.10">
    <property type="match status" value="1"/>
</dbReference>
<reference evidence="2" key="1">
    <citation type="submission" date="2016-10" db="EMBL/GenBank/DDBJ databases">
        <authorList>
            <person name="Varghese N."/>
            <person name="Submissions S."/>
        </authorList>
    </citation>
    <scope>NUCLEOTIDE SEQUENCE [LARGE SCALE GENOMIC DNA]</scope>
    <source>
        <strain evidence="2">DSM 2698</strain>
    </source>
</reference>
<dbReference type="OrthoDB" id="3078754at2"/>
<name>A0A1G5MGA6_AFIMA</name>
<dbReference type="SUPFAM" id="SSF53955">
    <property type="entry name" value="Lysozyme-like"/>
    <property type="match status" value="1"/>
</dbReference>
<sequence length="306" mass="33536">MTPTIDLLETIAGGVSTSARRANMASIVAGLDVYGEEAGLLLPHRLAQYIAQVAHESARFIHDREIWGPTAAQRRYDTRTDLGNTADADGDGYLYRGRTTMQLTGRRNYTKFFEWCLAKGLNPPDFVADPAAVNTDPWEGLAPIWYWDVGNPEGRSLNVYADDGNNEMVTRRINGGTTGLPDRLELYTRAALVFLGYARATIVGFLEPDAAGAIVVDNGTKYAVSAERTRWLRVRLSLPPGTYDGEMIREIGLFASPTIAPSVPAGQTLIDPADVSDPGDLMRLIWMEPQPITAGTSYARNVIMRL</sequence>
<dbReference type="AlphaFoldDB" id="A0A1G5MGA6"/>
<protein>
    <submittedName>
        <fullName evidence="1">Putative chitinase</fullName>
    </submittedName>
</protein>